<organism evidence="1 2">
    <name type="scientific">Pseudonocardia bannensis</name>
    <dbReference type="NCBI Taxonomy" id="630973"/>
    <lineage>
        <taxon>Bacteria</taxon>
        <taxon>Bacillati</taxon>
        <taxon>Actinomycetota</taxon>
        <taxon>Actinomycetes</taxon>
        <taxon>Pseudonocardiales</taxon>
        <taxon>Pseudonocardiaceae</taxon>
        <taxon>Pseudonocardia</taxon>
    </lineage>
</organism>
<comment type="caution">
    <text evidence="1">The sequence shown here is derived from an EMBL/GenBank/DDBJ whole genome shotgun (WGS) entry which is preliminary data.</text>
</comment>
<protein>
    <submittedName>
        <fullName evidence="1">Uncharacterized protein</fullName>
    </submittedName>
</protein>
<keyword evidence="2" id="KW-1185">Reference proteome</keyword>
<dbReference type="RefSeq" id="WP_169413291.1">
    <property type="nucleotide sequence ID" value="NZ_JAAXKZ010000042.1"/>
</dbReference>
<dbReference type="Proteomes" id="UP000586918">
    <property type="component" value="Unassembled WGS sequence"/>
</dbReference>
<reference evidence="1 2" key="1">
    <citation type="submission" date="2020-04" db="EMBL/GenBank/DDBJ databases">
        <authorList>
            <person name="Klaysubun C."/>
            <person name="Duangmal K."/>
            <person name="Lipun K."/>
        </authorList>
    </citation>
    <scope>NUCLEOTIDE SEQUENCE [LARGE SCALE GENOMIC DNA]</scope>
    <source>
        <strain evidence="1 2">DSM 45300</strain>
    </source>
</reference>
<dbReference type="AlphaFoldDB" id="A0A848DIR1"/>
<evidence type="ECO:0000313" key="2">
    <source>
        <dbReference type="Proteomes" id="UP000586918"/>
    </source>
</evidence>
<accession>A0A848DIR1</accession>
<name>A0A848DIR1_9PSEU</name>
<dbReference type="EMBL" id="JAAXKZ010000042">
    <property type="protein sequence ID" value="NMH92580.1"/>
    <property type="molecule type" value="Genomic_DNA"/>
</dbReference>
<proteinExistence type="predicted"/>
<sequence>MLALHAPYVRDFTGFDRPWAHLADRVSDLDVREVAMGGGYLASGRVRVRRRES</sequence>
<evidence type="ECO:0000313" key="1">
    <source>
        <dbReference type="EMBL" id="NMH92580.1"/>
    </source>
</evidence>
<gene>
    <name evidence="1" type="ORF">HF519_13575</name>
</gene>